<comment type="caution">
    <text evidence="1">The sequence shown here is derived from an EMBL/GenBank/DDBJ whole genome shotgun (WGS) entry which is preliminary data.</text>
</comment>
<dbReference type="Proteomes" id="UP000886523">
    <property type="component" value="Unassembled WGS sequence"/>
</dbReference>
<name>A0A9P6B681_9AGAM</name>
<organism evidence="1 2">
    <name type="scientific">Hydnum rufescens UP504</name>
    <dbReference type="NCBI Taxonomy" id="1448309"/>
    <lineage>
        <taxon>Eukaryota</taxon>
        <taxon>Fungi</taxon>
        <taxon>Dikarya</taxon>
        <taxon>Basidiomycota</taxon>
        <taxon>Agaricomycotina</taxon>
        <taxon>Agaricomycetes</taxon>
        <taxon>Cantharellales</taxon>
        <taxon>Hydnaceae</taxon>
        <taxon>Hydnum</taxon>
    </lineage>
</organism>
<dbReference type="EMBL" id="MU128925">
    <property type="protein sequence ID" value="KAF9518478.1"/>
    <property type="molecule type" value="Genomic_DNA"/>
</dbReference>
<dbReference type="AlphaFoldDB" id="A0A9P6B681"/>
<evidence type="ECO:0000313" key="1">
    <source>
        <dbReference type="EMBL" id="KAF9518478.1"/>
    </source>
</evidence>
<sequence>MADRPSLFEPCTRLVSTQISMETINVLFRITSPFSGIFRLPRHTFIGLSSNGQLDNHETSCHLEKSLLVNVRQENHVPCQQPLMGE</sequence>
<evidence type="ECO:0000313" key="2">
    <source>
        <dbReference type="Proteomes" id="UP000886523"/>
    </source>
</evidence>
<proteinExistence type="predicted"/>
<accession>A0A9P6B681</accession>
<gene>
    <name evidence="1" type="ORF">BS47DRAFT_303030</name>
</gene>
<reference evidence="1" key="1">
    <citation type="journal article" date="2020" name="Nat. Commun.">
        <title>Large-scale genome sequencing of mycorrhizal fungi provides insights into the early evolution of symbiotic traits.</title>
        <authorList>
            <person name="Miyauchi S."/>
            <person name="Kiss E."/>
            <person name="Kuo A."/>
            <person name="Drula E."/>
            <person name="Kohler A."/>
            <person name="Sanchez-Garcia M."/>
            <person name="Morin E."/>
            <person name="Andreopoulos B."/>
            <person name="Barry K.W."/>
            <person name="Bonito G."/>
            <person name="Buee M."/>
            <person name="Carver A."/>
            <person name="Chen C."/>
            <person name="Cichocki N."/>
            <person name="Clum A."/>
            <person name="Culley D."/>
            <person name="Crous P.W."/>
            <person name="Fauchery L."/>
            <person name="Girlanda M."/>
            <person name="Hayes R.D."/>
            <person name="Keri Z."/>
            <person name="LaButti K."/>
            <person name="Lipzen A."/>
            <person name="Lombard V."/>
            <person name="Magnuson J."/>
            <person name="Maillard F."/>
            <person name="Murat C."/>
            <person name="Nolan M."/>
            <person name="Ohm R.A."/>
            <person name="Pangilinan J."/>
            <person name="Pereira M.F."/>
            <person name="Perotto S."/>
            <person name="Peter M."/>
            <person name="Pfister S."/>
            <person name="Riley R."/>
            <person name="Sitrit Y."/>
            <person name="Stielow J.B."/>
            <person name="Szollosi G."/>
            <person name="Zifcakova L."/>
            <person name="Stursova M."/>
            <person name="Spatafora J.W."/>
            <person name="Tedersoo L."/>
            <person name="Vaario L.M."/>
            <person name="Yamada A."/>
            <person name="Yan M."/>
            <person name="Wang P."/>
            <person name="Xu J."/>
            <person name="Bruns T."/>
            <person name="Baldrian P."/>
            <person name="Vilgalys R."/>
            <person name="Dunand C."/>
            <person name="Henrissat B."/>
            <person name="Grigoriev I.V."/>
            <person name="Hibbett D."/>
            <person name="Nagy L.G."/>
            <person name="Martin F.M."/>
        </authorList>
    </citation>
    <scope>NUCLEOTIDE SEQUENCE</scope>
    <source>
        <strain evidence="1">UP504</strain>
    </source>
</reference>
<protein>
    <submittedName>
        <fullName evidence="1">Uncharacterized protein</fullName>
    </submittedName>
</protein>
<keyword evidence="2" id="KW-1185">Reference proteome</keyword>